<accession>A0ABQ4MB88</accession>
<evidence type="ECO:0000256" key="5">
    <source>
        <dbReference type="ARBA" id="ARBA00011245"/>
    </source>
</evidence>
<dbReference type="PANTHER" id="PTHR43730">
    <property type="entry name" value="BETA-MANNOSIDASE"/>
    <property type="match status" value="1"/>
</dbReference>
<comment type="caution">
    <text evidence="24">The sequence shown here is derived from an EMBL/GenBank/DDBJ whole genome shotgun (WGS) entry which is preliminary data.</text>
</comment>
<evidence type="ECO:0000256" key="7">
    <source>
        <dbReference type="ARBA" id="ARBA00012754"/>
    </source>
</evidence>
<keyword evidence="12" id="KW-1015">Disulfide bond</keyword>
<evidence type="ECO:0000256" key="3">
    <source>
        <dbReference type="ARBA" id="ARBA00004613"/>
    </source>
</evidence>
<reference evidence="24 25" key="1">
    <citation type="submission" date="2021-03" db="EMBL/GenBank/DDBJ databases">
        <title>Antimicrobial resistance genes in bacteria isolated from Japanese honey, and their potential for conferring macrolide and lincosamide resistance in the American foulbrood pathogen Paenibacillus larvae.</title>
        <authorList>
            <person name="Okamoto M."/>
            <person name="Kumagai M."/>
            <person name="Kanamori H."/>
            <person name="Takamatsu D."/>
        </authorList>
    </citation>
    <scope>NUCLEOTIDE SEQUENCE [LARGE SCALE GENOMIC DNA]</scope>
    <source>
        <strain evidence="24 25">J42TS3</strain>
    </source>
</reference>
<dbReference type="SUPFAM" id="SSF51445">
    <property type="entry name" value="(Trans)glycosidases"/>
    <property type="match status" value="1"/>
</dbReference>
<dbReference type="EMBL" id="BOSL01000004">
    <property type="protein sequence ID" value="GIP52690.1"/>
    <property type="molecule type" value="Genomic_DNA"/>
</dbReference>
<organism evidence="24 25">
    <name type="scientific">Paenibacillus vini</name>
    <dbReference type="NCBI Taxonomy" id="1476024"/>
    <lineage>
        <taxon>Bacteria</taxon>
        <taxon>Bacillati</taxon>
        <taxon>Bacillota</taxon>
        <taxon>Bacilli</taxon>
        <taxon>Bacillales</taxon>
        <taxon>Paenibacillaceae</taxon>
        <taxon>Paenibacillus</taxon>
    </lineage>
</organism>
<evidence type="ECO:0000259" key="22">
    <source>
        <dbReference type="Pfam" id="PF17786"/>
    </source>
</evidence>
<evidence type="ECO:0000256" key="6">
    <source>
        <dbReference type="ARBA" id="ARBA00011738"/>
    </source>
</evidence>
<dbReference type="InterPro" id="IPR041447">
    <property type="entry name" value="Mannosidase_ig"/>
</dbReference>
<dbReference type="InterPro" id="IPR008979">
    <property type="entry name" value="Galactose-bd-like_sf"/>
</dbReference>
<keyword evidence="9" id="KW-0964">Secreted</keyword>
<protein>
    <recommendedName>
        <fullName evidence="8">Beta-mannosidase</fullName>
        <ecNumber evidence="7">3.2.1.25</ecNumber>
    </recommendedName>
    <alternativeName>
        <fullName evidence="17">Beta-mannosidase B</fullName>
    </alternativeName>
    <alternativeName>
        <fullName evidence="15">Lysosomal beta A mannosidase</fullName>
    </alternativeName>
    <alternativeName>
        <fullName evidence="18">Mannanase B</fullName>
    </alternativeName>
</protein>
<dbReference type="InterPro" id="IPR006103">
    <property type="entry name" value="Glyco_hydro_2_cat"/>
</dbReference>
<evidence type="ECO:0000259" key="23">
    <source>
        <dbReference type="Pfam" id="PF22666"/>
    </source>
</evidence>
<comment type="similarity">
    <text evidence="16">Belongs to the glycosyl hydrolase 2 family. Beta-mannosidase B subfamily.</text>
</comment>
<evidence type="ECO:0000256" key="9">
    <source>
        <dbReference type="ARBA" id="ARBA00022525"/>
    </source>
</evidence>
<evidence type="ECO:0000256" key="14">
    <source>
        <dbReference type="ARBA" id="ARBA00023295"/>
    </source>
</evidence>
<feature type="domain" description="Beta-mannosidase Ig-fold" evidence="21">
    <location>
        <begin position="764"/>
        <end position="847"/>
    </location>
</feature>
<name>A0ABQ4MB88_9BACL</name>
<dbReference type="InterPro" id="IPR006102">
    <property type="entry name" value="Ig-like_GH2"/>
</dbReference>
<dbReference type="InterPro" id="IPR017853">
    <property type="entry name" value="GH"/>
</dbReference>
<feature type="domain" description="Mannosidase Ig/CBM-like" evidence="22">
    <location>
        <begin position="673"/>
        <end position="759"/>
    </location>
</feature>
<evidence type="ECO:0000259" key="21">
    <source>
        <dbReference type="Pfam" id="PF17753"/>
    </source>
</evidence>
<feature type="domain" description="Glycoside hydrolase family 2 catalytic" evidence="20">
    <location>
        <begin position="321"/>
        <end position="435"/>
    </location>
</feature>
<comment type="catalytic activity">
    <reaction evidence="1">
        <text>Hydrolysis of terminal, non-reducing beta-D-mannose residues in beta-D-mannosides.</text>
        <dbReference type="EC" id="3.2.1.25"/>
    </reaction>
</comment>
<feature type="domain" description="Glycoside hydrolase family 2 immunoglobulin-like beta-sandwich" evidence="19">
    <location>
        <begin position="200"/>
        <end position="303"/>
    </location>
</feature>
<dbReference type="Proteomes" id="UP000679992">
    <property type="component" value="Unassembled WGS sequence"/>
</dbReference>
<evidence type="ECO:0000256" key="13">
    <source>
        <dbReference type="ARBA" id="ARBA00023180"/>
    </source>
</evidence>
<evidence type="ECO:0000256" key="15">
    <source>
        <dbReference type="ARBA" id="ARBA00032581"/>
    </source>
</evidence>
<dbReference type="Gene3D" id="3.20.20.80">
    <property type="entry name" value="Glycosidases"/>
    <property type="match status" value="1"/>
</dbReference>
<dbReference type="Pfam" id="PF00703">
    <property type="entry name" value="Glyco_hydro_2"/>
    <property type="match status" value="1"/>
</dbReference>
<evidence type="ECO:0000256" key="16">
    <source>
        <dbReference type="ARBA" id="ARBA00038429"/>
    </source>
</evidence>
<dbReference type="Pfam" id="PF22666">
    <property type="entry name" value="Glyco_hydro_2_N2"/>
    <property type="match status" value="1"/>
</dbReference>
<evidence type="ECO:0000256" key="12">
    <source>
        <dbReference type="ARBA" id="ARBA00023157"/>
    </source>
</evidence>
<evidence type="ECO:0000259" key="19">
    <source>
        <dbReference type="Pfam" id="PF00703"/>
    </source>
</evidence>
<gene>
    <name evidence="24" type="ORF">J42TS3_17250</name>
</gene>
<dbReference type="Pfam" id="PF02836">
    <property type="entry name" value="Glyco_hydro_2_C"/>
    <property type="match status" value="1"/>
</dbReference>
<keyword evidence="25" id="KW-1185">Reference proteome</keyword>
<evidence type="ECO:0000256" key="4">
    <source>
        <dbReference type="ARBA" id="ARBA00004740"/>
    </source>
</evidence>
<dbReference type="InterPro" id="IPR036156">
    <property type="entry name" value="Beta-gal/glucu_dom_sf"/>
</dbReference>
<evidence type="ECO:0000256" key="11">
    <source>
        <dbReference type="ARBA" id="ARBA00022801"/>
    </source>
</evidence>
<evidence type="ECO:0000259" key="20">
    <source>
        <dbReference type="Pfam" id="PF02836"/>
    </source>
</evidence>
<dbReference type="SUPFAM" id="SSF49303">
    <property type="entry name" value="beta-Galactosidase/glucuronidase domain"/>
    <property type="match status" value="3"/>
</dbReference>
<dbReference type="InterPro" id="IPR013783">
    <property type="entry name" value="Ig-like_fold"/>
</dbReference>
<evidence type="ECO:0000313" key="25">
    <source>
        <dbReference type="Proteomes" id="UP000679992"/>
    </source>
</evidence>
<evidence type="ECO:0000256" key="1">
    <source>
        <dbReference type="ARBA" id="ARBA00000829"/>
    </source>
</evidence>
<comment type="subunit">
    <text evidence="5">Monomer.</text>
</comment>
<keyword evidence="13" id="KW-0325">Glycoprotein</keyword>
<evidence type="ECO:0000256" key="10">
    <source>
        <dbReference type="ARBA" id="ARBA00022729"/>
    </source>
</evidence>
<dbReference type="Pfam" id="PF17753">
    <property type="entry name" value="Ig_mannosidase"/>
    <property type="match status" value="1"/>
</dbReference>
<sequence length="850" mass="97031">MRNQQQELKNWSFKACDETEWNAAQVPGTVHSDLLRQGKIPDPFYGTNEHDLQWIDKKDWEYQTTFTLTEEWKDFSRVELLFEGLDTYADVFVNGRQVLSADNMFKAWSAEVKELLEPGDNVVNVRLRSPIKEDLPKLEKLGYNLPASNDQSELGGLGDRRVSVFARKAPYHYGWDWGPRLVTSGIWRPVHLIGWSGPRLTDLFIRQDEVSGQIAKLTAVVEIEADADWQGNLVLAADGLTWEKEVSLKKGHQTVELGLEIENPRLWWCRGLGEPAMYEFNASLRSSGAEGVVAERSVKTGLRQIRLIREKDAAGTTFRFELNGVAVFAKGANHIPNDSFIPEVTVERYRHEIASAAESNMNMLRIWGGGFYEENVFYELCDEYGLLVWQDFMFACSMYPGDEAFLQSVREEAEYNVKRLRNHPSIALWCGNNEIDSAWAHFEEDGGWGWKKDYTHEQREKIWADYEAIFHHLLPEVVERLGGGIAYWPSSPMREITNDNRQHSLKVTGEGDVHYWGVWHAVEPFSNYNERVGRFMSEYGFQSFPELSSVLKYATEEQLELESEVMLAHQKNGRGNQLIKEYMEQYLPEPRDFKAFLYMSQVLQAEAIKTAIEAHRRNKPFCMGTLYWQMNDCWPVASWASMDYYGRWRALQYVVRRSFREVMLSVDGSDKETVAFHVVSDRREELQAELRLSLYDFSGALLSEQSRAVSIEADSAAIVYSASAAELLNGHDGKSVVLHVDLESGGQVLDSQHFYFESHRELTLPEAKITVEEIPGSQGGAFTLSTDVLARQVWLHAEAEGIFSDNFFDLIPGQPVTVEFRRRSGDNASDAFVSGTPGALSVTSMRDYVI</sequence>
<dbReference type="InterPro" id="IPR050887">
    <property type="entry name" value="Beta-mannosidase_GH2"/>
</dbReference>
<comment type="function">
    <text evidence="2">Exoglycosidase that cleaves the single beta-linked mannose residue from the non-reducing end of all N-linked glycoprotein oligosaccharides.</text>
</comment>
<dbReference type="SUPFAM" id="SSF49785">
    <property type="entry name" value="Galactose-binding domain-like"/>
    <property type="match status" value="1"/>
</dbReference>
<dbReference type="Gene3D" id="2.60.40.10">
    <property type="entry name" value="Immunoglobulins"/>
    <property type="match status" value="3"/>
</dbReference>
<evidence type="ECO:0000256" key="2">
    <source>
        <dbReference type="ARBA" id="ARBA00003150"/>
    </source>
</evidence>
<dbReference type="RefSeq" id="WP_213654429.1">
    <property type="nucleotide sequence ID" value="NZ_BOSL01000004.1"/>
</dbReference>
<proteinExistence type="inferred from homology"/>
<comment type="subunit">
    <text evidence="6">Homodimer.</text>
</comment>
<keyword evidence="14" id="KW-0326">Glycosidase</keyword>
<evidence type="ECO:0000256" key="8">
    <source>
        <dbReference type="ARBA" id="ARBA00015707"/>
    </source>
</evidence>
<evidence type="ECO:0000313" key="24">
    <source>
        <dbReference type="EMBL" id="GIP52690.1"/>
    </source>
</evidence>
<feature type="domain" description="Beta-mannosidase-like galactose-binding" evidence="23">
    <location>
        <begin position="11"/>
        <end position="188"/>
    </location>
</feature>
<keyword evidence="11" id="KW-0378">Hydrolase</keyword>
<dbReference type="InterPro" id="IPR041625">
    <property type="entry name" value="Beta-mannosidase_Ig"/>
</dbReference>
<evidence type="ECO:0000256" key="17">
    <source>
        <dbReference type="ARBA" id="ARBA00041069"/>
    </source>
</evidence>
<dbReference type="Pfam" id="PF17786">
    <property type="entry name" value="Mannosidase_ig"/>
    <property type="match status" value="1"/>
</dbReference>
<comment type="subcellular location">
    <subcellularLocation>
        <location evidence="3">Secreted</location>
    </subcellularLocation>
</comment>
<dbReference type="Gene3D" id="2.60.120.260">
    <property type="entry name" value="Galactose-binding domain-like"/>
    <property type="match status" value="1"/>
</dbReference>
<dbReference type="PANTHER" id="PTHR43730:SF1">
    <property type="entry name" value="BETA-MANNOSIDASE"/>
    <property type="match status" value="1"/>
</dbReference>
<keyword evidence="10" id="KW-0732">Signal</keyword>
<dbReference type="EC" id="3.2.1.25" evidence="7"/>
<comment type="pathway">
    <text evidence="4">Glycan metabolism; N-glycan degradation.</text>
</comment>
<evidence type="ECO:0000256" key="18">
    <source>
        <dbReference type="ARBA" id="ARBA00041614"/>
    </source>
</evidence>
<dbReference type="InterPro" id="IPR054593">
    <property type="entry name" value="Beta-mannosidase-like_N2"/>
</dbReference>